<dbReference type="InterPro" id="IPR053146">
    <property type="entry name" value="QDO-like"/>
</dbReference>
<comment type="caution">
    <text evidence="2">The sequence shown here is derived from an EMBL/GenBank/DDBJ whole genome shotgun (WGS) entry which is preliminary data.</text>
</comment>
<dbReference type="Pfam" id="PF07883">
    <property type="entry name" value="Cupin_2"/>
    <property type="match status" value="1"/>
</dbReference>
<accession>A0A7K0D959</accession>
<dbReference type="RefSeq" id="WP_153413836.1">
    <property type="nucleotide sequence ID" value="NZ_WEGK01000013.1"/>
</dbReference>
<dbReference type="InterPro" id="IPR013096">
    <property type="entry name" value="Cupin_2"/>
</dbReference>
<dbReference type="InterPro" id="IPR014710">
    <property type="entry name" value="RmlC-like_jellyroll"/>
</dbReference>
<evidence type="ECO:0000259" key="1">
    <source>
        <dbReference type="Pfam" id="PF07883"/>
    </source>
</evidence>
<name>A0A7K0D959_9NOCA</name>
<dbReference type="InterPro" id="IPR011051">
    <property type="entry name" value="RmlC_Cupin_sf"/>
</dbReference>
<dbReference type="Proteomes" id="UP000438448">
    <property type="component" value="Unassembled WGS sequence"/>
</dbReference>
<dbReference type="Gene3D" id="2.60.120.10">
    <property type="entry name" value="Jelly Rolls"/>
    <property type="match status" value="1"/>
</dbReference>
<gene>
    <name evidence="2" type="ORF">NRB20_54210</name>
</gene>
<sequence>MTANLVNPVLRQADDAEVLGAGSNEVRLLLDASATDSAISLQEVRLADGADGAQPHFHTRSHELFYVVEGELQVLLDDTITTLAAGGALVVPKRLPHAFGATPGISTRLLVTLTPGVERFEYFRLLARIERGEATVQNLLDSQETYDTYFVDSPRWRAERAAGHVR</sequence>
<evidence type="ECO:0000313" key="3">
    <source>
        <dbReference type="Proteomes" id="UP000438448"/>
    </source>
</evidence>
<protein>
    <recommendedName>
        <fullName evidence="1">Cupin type-2 domain-containing protein</fullName>
    </recommendedName>
</protein>
<dbReference type="AlphaFoldDB" id="A0A7K0D959"/>
<feature type="domain" description="Cupin type-2" evidence="1">
    <location>
        <begin position="44"/>
        <end position="102"/>
    </location>
</feature>
<keyword evidence="3" id="KW-1185">Reference proteome</keyword>
<dbReference type="PANTHER" id="PTHR36440">
    <property type="entry name" value="PUTATIVE (AFU_ORTHOLOGUE AFUA_8G07350)-RELATED"/>
    <property type="match status" value="1"/>
</dbReference>
<proteinExistence type="predicted"/>
<evidence type="ECO:0000313" key="2">
    <source>
        <dbReference type="EMBL" id="MQY22306.1"/>
    </source>
</evidence>
<dbReference type="OrthoDB" id="9791637at2"/>
<dbReference type="PANTHER" id="PTHR36440:SF1">
    <property type="entry name" value="PUTATIVE (AFU_ORTHOLOGUE AFUA_8G07350)-RELATED"/>
    <property type="match status" value="1"/>
</dbReference>
<reference evidence="2 3" key="1">
    <citation type="submission" date="2019-10" db="EMBL/GenBank/DDBJ databases">
        <title>Nocardia macrotermitis sp. nov. and Nocardia aurantia sp. nov., isolated from the gut of fungus growing-termite Macrotermes natalensis.</title>
        <authorList>
            <person name="Benndorf R."/>
            <person name="Schwitalla J."/>
            <person name="Martin K."/>
            <person name="De Beer W."/>
            <person name="Kaster A.-K."/>
            <person name="Vollmers J."/>
            <person name="Poulsen M."/>
            <person name="Beemelmanns C."/>
        </authorList>
    </citation>
    <scope>NUCLEOTIDE SEQUENCE [LARGE SCALE GENOMIC DNA]</scope>
    <source>
        <strain evidence="2 3">RB20</strain>
    </source>
</reference>
<dbReference type="SUPFAM" id="SSF51182">
    <property type="entry name" value="RmlC-like cupins"/>
    <property type="match status" value="1"/>
</dbReference>
<organism evidence="2 3">
    <name type="scientific">Nocardia macrotermitis</name>
    <dbReference type="NCBI Taxonomy" id="2585198"/>
    <lineage>
        <taxon>Bacteria</taxon>
        <taxon>Bacillati</taxon>
        <taxon>Actinomycetota</taxon>
        <taxon>Actinomycetes</taxon>
        <taxon>Mycobacteriales</taxon>
        <taxon>Nocardiaceae</taxon>
        <taxon>Nocardia</taxon>
    </lineage>
</organism>
<dbReference type="EMBL" id="WEGK01000013">
    <property type="protein sequence ID" value="MQY22306.1"/>
    <property type="molecule type" value="Genomic_DNA"/>
</dbReference>